<comment type="caution">
    <text evidence="2">The sequence shown here is derived from an EMBL/GenBank/DDBJ whole genome shotgun (WGS) entry which is preliminary data.</text>
</comment>
<keyword evidence="3" id="KW-1185">Reference proteome</keyword>
<gene>
    <name evidence="2" type="ORF">AQJ91_44150</name>
</gene>
<dbReference type="RefSeq" id="WP_067034551.1">
    <property type="nucleotide sequence ID" value="NZ_KQ949125.1"/>
</dbReference>
<dbReference type="Proteomes" id="UP000053260">
    <property type="component" value="Unassembled WGS sequence"/>
</dbReference>
<dbReference type="AlphaFoldDB" id="A0A101UQJ4"/>
<organism evidence="2 3">
    <name type="scientific">Streptomyces dysideae</name>
    <dbReference type="NCBI Taxonomy" id="909626"/>
    <lineage>
        <taxon>Bacteria</taxon>
        <taxon>Bacillati</taxon>
        <taxon>Actinomycetota</taxon>
        <taxon>Actinomycetes</taxon>
        <taxon>Kitasatosporales</taxon>
        <taxon>Streptomycetaceae</taxon>
        <taxon>Streptomyces</taxon>
    </lineage>
</organism>
<protein>
    <submittedName>
        <fullName evidence="2">Uncharacterized protein</fullName>
    </submittedName>
</protein>
<evidence type="ECO:0000313" key="2">
    <source>
        <dbReference type="EMBL" id="KUO14955.1"/>
    </source>
</evidence>
<reference evidence="2 3" key="1">
    <citation type="submission" date="2015-10" db="EMBL/GenBank/DDBJ databases">
        <title>Draft genome sequence of Streptomyces sp. RV15, isolated from a marine sponge.</title>
        <authorList>
            <person name="Ruckert C."/>
            <person name="Abdelmohsen U.R."/>
            <person name="Winkler A."/>
            <person name="Hentschel U."/>
            <person name="Kalinowski J."/>
            <person name="Kampfer P."/>
            <person name="Glaeser S."/>
        </authorList>
    </citation>
    <scope>NUCLEOTIDE SEQUENCE [LARGE SCALE GENOMIC DNA]</scope>
    <source>
        <strain evidence="2 3">RV15</strain>
    </source>
</reference>
<keyword evidence="1" id="KW-0812">Transmembrane</keyword>
<sequence length="103" mass="11569">MRLEHCVTRNHIDVWHERVLPPGSVRLTFWTVLRGSLLPILVWVGVTCFAYFVYKPVLAMVIGGLFAISFLVGFALRRKARHSVRCSLYGAVGGVFDKSMAGF</sequence>
<accession>A0A101UQJ4</accession>
<keyword evidence="1" id="KW-0472">Membrane</keyword>
<name>A0A101UQJ4_9ACTN</name>
<dbReference type="EMBL" id="LMXB01000127">
    <property type="protein sequence ID" value="KUO14955.1"/>
    <property type="molecule type" value="Genomic_DNA"/>
</dbReference>
<evidence type="ECO:0000313" key="3">
    <source>
        <dbReference type="Proteomes" id="UP000053260"/>
    </source>
</evidence>
<evidence type="ECO:0000256" key="1">
    <source>
        <dbReference type="SAM" id="Phobius"/>
    </source>
</evidence>
<feature type="transmembrane region" description="Helical" evidence="1">
    <location>
        <begin position="27"/>
        <end position="52"/>
    </location>
</feature>
<proteinExistence type="predicted"/>
<keyword evidence="1" id="KW-1133">Transmembrane helix</keyword>
<dbReference type="OrthoDB" id="4284643at2"/>
<feature type="transmembrane region" description="Helical" evidence="1">
    <location>
        <begin position="58"/>
        <end position="76"/>
    </location>
</feature>